<evidence type="ECO:0000256" key="1">
    <source>
        <dbReference type="ARBA" id="ARBA00022723"/>
    </source>
</evidence>
<dbReference type="PROSITE" id="PS50966">
    <property type="entry name" value="ZF_SWIM"/>
    <property type="match status" value="1"/>
</dbReference>
<dbReference type="PANTHER" id="PTHR31973">
    <property type="entry name" value="POLYPROTEIN, PUTATIVE-RELATED"/>
    <property type="match status" value="1"/>
</dbReference>
<dbReference type="InterPro" id="IPR007527">
    <property type="entry name" value="Znf_SWIM"/>
</dbReference>
<name>A0A6D2JS64_9BRAS</name>
<sequence length="685" mass="78995">MGMDVVRRNGGGTWEFDEEAGERDEFQIDQLLRDFEDETPINHDVLPETDDEAEAEGGAQQKMRSEIKRGDGHLYQSQTFFNGVAFKERVLNYALRTCYNIKQTRYDKDKISFECVGCNEKYEGCEWRIYASIHPKDAVWKARLFVDKHTCEVTGECEMIKVPVIARLFVDKIREEPEYYMPMKIEDLVMSNWGISVSRPQCQAARNTDLKWIRSENAHQFSSLRDYAAEIVHSNPGSSVEVDTIQNEAKEDVFSRFYVCFDVLRKTWKDSCRPLIELDGCFLKERIKGQLLVALGRDADNSIYPISWGVVEVENNENWQWFVKKLKVDLDLKDGDGFIAVSDCHKSLMRTIKIKLPKMEHGKCVRHIYGNLKKSHGSKKHMKPFIWNLAWSYNESEFQENLDRLRCYDTRVYNDVMASNPRSWCKAFYKLGNYCEDVENNSTESFNSSINKAREKLFVPMLETIARLAMARIAVRSRESHEHTGKCTPYVSKVLAIAFKDTKTQDGAKKCVVTRSVKGFFDSRLNGQTHRVSLDSWSCSCRKWDITGIPCKHAYGVILKLKLDVEDYVCHWFRTLMWRRNYTDGLIPIRGSRFWPATDSPDVHAPPEPEVPEEEAASKEAGKESAKKKLTKADKTRKKGVNESPTKKQPKAKKRIMHCGICGAPNHNSRFHKDDSSQICVSVSF</sequence>
<keyword evidence="2 4" id="KW-0863">Zinc-finger</keyword>
<evidence type="ECO:0000313" key="7">
    <source>
        <dbReference type="EMBL" id="CAA7042235.1"/>
    </source>
</evidence>
<dbReference type="SMART" id="SM00575">
    <property type="entry name" value="ZnF_PMZ"/>
    <property type="match status" value="1"/>
</dbReference>
<dbReference type="Pfam" id="PF10551">
    <property type="entry name" value="MULE"/>
    <property type="match status" value="1"/>
</dbReference>
<evidence type="ECO:0000256" key="4">
    <source>
        <dbReference type="PROSITE-ProRule" id="PRU00325"/>
    </source>
</evidence>
<proteinExistence type="predicted"/>
<feature type="region of interest" description="Disordered" evidence="5">
    <location>
        <begin position="40"/>
        <end position="62"/>
    </location>
</feature>
<keyword evidence="1" id="KW-0479">Metal-binding</keyword>
<comment type="caution">
    <text evidence="7">The sequence shown here is derived from an EMBL/GenBank/DDBJ whole genome shotgun (WGS) entry which is preliminary data.</text>
</comment>
<dbReference type="InterPro" id="IPR006564">
    <property type="entry name" value="Znf_PMZ"/>
</dbReference>
<organism evidence="7 8">
    <name type="scientific">Microthlaspi erraticum</name>
    <dbReference type="NCBI Taxonomy" id="1685480"/>
    <lineage>
        <taxon>Eukaryota</taxon>
        <taxon>Viridiplantae</taxon>
        <taxon>Streptophyta</taxon>
        <taxon>Embryophyta</taxon>
        <taxon>Tracheophyta</taxon>
        <taxon>Spermatophyta</taxon>
        <taxon>Magnoliopsida</taxon>
        <taxon>eudicotyledons</taxon>
        <taxon>Gunneridae</taxon>
        <taxon>Pentapetalae</taxon>
        <taxon>rosids</taxon>
        <taxon>malvids</taxon>
        <taxon>Brassicales</taxon>
        <taxon>Brassicaceae</taxon>
        <taxon>Coluteocarpeae</taxon>
        <taxon>Microthlaspi</taxon>
    </lineage>
</organism>
<dbReference type="Pfam" id="PF04434">
    <property type="entry name" value="SWIM"/>
    <property type="match status" value="1"/>
</dbReference>
<feature type="domain" description="SWIM-type" evidence="6">
    <location>
        <begin position="530"/>
        <end position="562"/>
    </location>
</feature>
<keyword evidence="3" id="KW-0862">Zinc</keyword>
<gene>
    <name evidence="7" type="ORF">MERR_LOCUS29470</name>
</gene>
<evidence type="ECO:0000256" key="3">
    <source>
        <dbReference type="ARBA" id="ARBA00022833"/>
    </source>
</evidence>
<evidence type="ECO:0000256" key="5">
    <source>
        <dbReference type="SAM" id="MobiDB-lite"/>
    </source>
</evidence>
<feature type="compositionally biased region" description="Basic and acidic residues" evidence="5">
    <location>
        <begin position="616"/>
        <end position="634"/>
    </location>
</feature>
<feature type="region of interest" description="Disordered" evidence="5">
    <location>
        <begin position="598"/>
        <end position="656"/>
    </location>
</feature>
<reference evidence="7" key="1">
    <citation type="submission" date="2020-01" db="EMBL/GenBank/DDBJ databases">
        <authorList>
            <person name="Mishra B."/>
        </authorList>
    </citation>
    <scope>NUCLEOTIDE SEQUENCE [LARGE SCALE GENOMIC DNA]</scope>
</reference>
<evidence type="ECO:0000259" key="6">
    <source>
        <dbReference type="PROSITE" id="PS50966"/>
    </source>
</evidence>
<dbReference type="EMBL" id="CACVBM020001263">
    <property type="protein sequence ID" value="CAA7042235.1"/>
    <property type="molecule type" value="Genomic_DNA"/>
</dbReference>
<evidence type="ECO:0000256" key="2">
    <source>
        <dbReference type="ARBA" id="ARBA00022771"/>
    </source>
</evidence>
<keyword evidence="8" id="KW-1185">Reference proteome</keyword>
<dbReference type="AlphaFoldDB" id="A0A6D2JS64"/>
<dbReference type="GO" id="GO:0008270">
    <property type="term" value="F:zinc ion binding"/>
    <property type="evidence" value="ECO:0007669"/>
    <property type="project" value="UniProtKB-KW"/>
</dbReference>
<dbReference type="OrthoDB" id="1078804at2759"/>
<evidence type="ECO:0000313" key="8">
    <source>
        <dbReference type="Proteomes" id="UP000467841"/>
    </source>
</evidence>
<accession>A0A6D2JS64</accession>
<dbReference type="PANTHER" id="PTHR31973:SF187">
    <property type="entry name" value="MUTATOR TRANSPOSASE MUDRA PROTEIN"/>
    <property type="match status" value="1"/>
</dbReference>
<protein>
    <recommendedName>
        <fullName evidence="6">SWIM-type domain-containing protein</fullName>
    </recommendedName>
</protein>
<dbReference type="InterPro" id="IPR018289">
    <property type="entry name" value="MULE_transposase_dom"/>
</dbReference>
<dbReference type="Proteomes" id="UP000467841">
    <property type="component" value="Unassembled WGS sequence"/>
</dbReference>